<evidence type="ECO:0000313" key="8">
    <source>
        <dbReference type="EMBL" id="SDN14977.1"/>
    </source>
</evidence>
<evidence type="ECO:0000259" key="5">
    <source>
        <dbReference type="PROSITE" id="PS50113"/>
    </source>
</evidence>
<evidence type="ECO:0000259" key="4">
    <source>
        <dbReference type="PROSITE" id="PS50112"/>
    </source>
</evidence>
<dbReference type="SMART" id="SM00091">
    <property type="entry name" value="PAS"/>
    <property type="match status" value="1"/>
</dbReference>
<dbReference type="Pfam" id="PF00672">
    <property type="entry name" value="HAMP"/>
    <property type="match status" value="1"/>
</dbReference>
<accession>A0A1G9Z1A0</accession>
<keyword evidence="3" id="KW-1133">Transmembrane helix</keyword>
<comment type="cofactor">
    <cofactor evidence="1">
        <name>Mg(2+)</name>
        <dbReference type="ChEBI" id="CHEBI:18420"/>
    </cofactor>
</comment>
<dbReference type="FunFam" id="3.30.70.270:FF:000001">
    <property type="entry name" value="Diguanylate cyclase domain protein"/>
    <property type="match status" value="1"/>
</dbReference>
<dbReference type="SMART" id="SM00267">
    <property type="entry name" value="GGDEF"/>
    <property type="match status" value="1"/>
</dbReference>
<organism evidence="8 9">
    <name type="scientific">Pseudomonas jinjuensis</name>
    <dbReference type="NCBI Taxonomy" id="198616"/>
    <lineage>
        <taxon>Bacteria</taxon>
        <taxon>Pseudomonadati</taxon>
        <taxon>Pseudomonadota</taxon>
        <taxon>Gammaproteobacteria</taxon>
        <taxon>Pseudomonadales</taxon>
        <taxon>Pseudomonadaceae</taxon>
        <taxon>Pseudomonas</taxon>
    </lineage>
</organism>
<dbReference type="AlphaFoldDB" id="A0A1G9Z1A0"/>
<sequence length="667" mass="74367">MSLRKRLFCLAAPLIFMTLLLAYVLAQTELLTRFDAYEQEQLEGEANSLALQLDSFISRSLDVLRVSAWSDPLYDSIRIGHGNEVTHPNLDIDSVRNQDFNFLLFFDNQGKILGEQWIMPDRLELRRGATQPTRDELRGSVLSHAEDLGLLQPHASPRHSTAQMLLIKGVPTVLVSSPISNSAGTATPAGNAIAGRFLGLHRQALLKRFIGGDLRFLPPGGEELNWSLIPGHMYLRNTNFHVAPRQLDEHQQQEIDLRMLNSQGEPEMRLRIIQPRYFYVKGKEAIGFFLMLTTLTGVVALALGYLGLEFWVLRRVQKLNREIASIGPDSPLPHLSGDGDDEIGQLTGELNGMLERLARSEDRGQAVLDSISDGYLEIDMFDRISKANRALYGMLGYTPNRLIGHPFSALFEPQEGHPEPMRLRQILLERHQLSFRTPLKCHNGNLRWFEASFSVILGKGGKGVAGFRGILRDISEQMAYQSQLLDMAYRDALTGLGNRKAFQEQLEAHLNRPAEESEVTALLFIDLDHFKDVNDRHGHDVGDQLLITVASRLRGSLRQPDLSFRLGGDEFTVLLHSSDQHQAMALGERLLKALGEPYALGDLLIDVISPSIGIALYPLHANTADTLLKAADSAMYRAKRRRNCCCLYDAEVDAAADKAAAEPAATS</sequence>
<dbReference type="Proteomes" id="UP000242957">
    <property type="component" value="Unassembled WGS sequence"/>
</dbReference>
<dbReference type="PROSITE" id="PS50112">
    <property type="entry name" value="PAS"/>
    <property type="match status" value="1"/>
</dbReference>
<dbReference type="InterPro" id="IPR000014">
    <property type="entry name" value="PAS"/>
</dbReference>
<evidence type="ECO:0000259" key="7">
    <source>
        <dbReference type="PROSITE" id="PS50887"/>
    </source>
</evidence>
<dbReference type="SUPFAM" id="SSF55785">
    <property type="entry name" value="PYP-like sensor domain (PAS domain)"/>
    <property type="match status" value="1"/>
</dbReference>
<comment type="subcellular location">
    <subcellularLocation>
        <location evidence="2">Cell inner membrane</location>
    </subcellularLocation>
</comment>
<feature type="domain" description="GGDEF" evidence="7">
    <location>
        <begin position="518"/>
        <end position="650"/>
    </location>
</feature>
<feature type="domain" description="PAC" evidence="5">
    <location>
        <begin position="431"/>
        <end position="486"/>
    </location>
</feature>
<keyword evidence="9" id="KW-1185">Reference proteome</keyword>
<dbReference type="Gene3D" id="3.30.450.20">
    <property type="entry name" value="PAS domain"/>
    <property type="match status" value="1"/>
</dbReference>
<dbReference type="EMBL" id="FNIJ01000001">
    <property type="protein sequence ID" value="SDN14977.1"/>
    <property type="molecule type" value="Genomic_DNA"/>
</dbReference>
<dbReference type="Gene3D" id="3.30.70.270">
    <property type="match status" value="1"/>
</dbReference>
<dbReference type="SMART" id="SM00304">
    <property type="entry name" value="HAMP"/>
    <property type="match status" value="1"/>
</dbReference>
<feature type="domain" description="PAS" evidence="4">
    <location>
        <begin position="360"/>
        <end position="415"/>
    </location>
</feature>
<dbReference type="InterPro" id="IPR043128">
    <property type="entry name" value="Rev_trsase/Diguanyl_cyclase"/>
</dbReference>
<dbReference type="Pfam" id="PF13426">
    <property type="entry name" value="PAS_9"/>
    <property type="match status" value="1"/>
</dbReference>
<name>A0A1G9Z1A0_9PSED</name>
<dbReference type="InterPro" id="IPR000160">
    <property type="entry name" value="GGDEF_dom"/>
</dbReference>
<dbReference type="InterPro" id="IPR052163">
    <property type="entry name" value="DGC-Regulatory_Protein"/>
</dbReference>
<dbReference type="PROSITE" id="PS50885">
    <property type="entry name" value="HAMP"/>
    <property type="match status" value="1"/>
</dbReference>
<dbReference type="InterPro" id="IPR029787">
    <property type="entry name" value="Nucleotide_cyclase"/>
</dbReference>
<dbReference type="GO" id="GO:0003824">
    <property type="term" value="F:catalytic activity"/>
    <property type="evidence" value="ECO:0007669"/>
    <property type="project" value="UniProtKB-ARBA"/>
</dbReference>
<evidence type="ECO:0000256" key="1">
    <source>
        <dbReference type="ARBA" id="ARBA00001946"/>
    </source>
</evidence>
<protein>
    <submittedName>
        <fullName evidence="8">PAS domain S-box-containing protein/diguanylate cyclase (GGDEF) domain-containing protein</fullName>
    </submittedName>
</protein>
<feature type="domain" description="HAMP" evidence="6">
    <location>
        <begin position="310"/>
        <end position="362"/>
    </location>
</feature>
<evidence type="ECO:0000259" key="6">
    <source>
        <dbReference type="PROSITE" id="PS50885"/>
    </source>
</evidence>
<dbReference type="NCBIfam" id="TIGR00229">
    <property type="entry name" value="sensory_box"/>
    <property type="match status" value="1"/>
</dbReference>
<dbReference type="InterPro" id="IPR000700">
    <property type="entry name" value="PAS-assoc_C"/>
</dbReference>
<keyword evidence="3" id="KW-0812">Transmembrane</keyword>
<dbReference type="STRING" id="198616.SAMN05216193_101304"/>
<dbReference type="NCBIfam" id="TIGR00254">
    <property type="entry name" value="GGDEF"/>
    <property type="match status" value="1"/>
</dbReference>
<dbReference type="PROSITE" id="PS50113">
    <property type="entry name" value="PAC"/>
    <property type="match status" value="1"/>
</dbReference>
<keyword evidence="3" id="KW-0472">Membrane</keyword>
<evidence type="ECO:0000313" key="9">
    <source>
        <dbReference type="Proteomes" id="UP000242957"/>
    </source>
</evidence>
<dbReference type="InterPro" id="IPR035965">
    <property type="entry name" value="PAS-like_dom_sf"/>
</dbReference>
<reference evidence="9" key="1">
    <citation type="submission" date="2016-10" db="EMBL/GenBank/DDBJ databases">
        <authorList>
            <person name="Varghese N."/>
            <person name="Submissions S."/>
        </authorList>
    </citation>
    <scope>NUCLEOTIDE SEQUENCE [LARGE SCALE GENOMIC DNA]</scope>
    <source>
        <strain evidence="9">JCM 21621</strain>
    </source>
</reference>
<dbReference type="PANTHER" id="PTHR46663">
    <property type="entry name" value="DIGUANYLATE CYCLASE DGCT-RELATED"/>
    <property type="match status" value="1"/>
</dbReference>
<dbReference type="Pfam" id="PF00990">
    <property type="entry name" value="GGDEF"/>
    <property type="match status" value="1"/>
</dbReference>
<dbReference type="PROSITE" id="PS50887">
    <property type="entry name" value="GGDEF"/>
    <property type="match status" value="1"/>
</dbReference>
<dbReference type="RefSeq" id="WP_084310346.1">
    <property type="nucleotide sequence ID" value="NZ_FNIJ01000001.1"/>
</dbReference>
<feature type="transmembrane region" description="Helical" evidence="3">
    <location>
        <begin position="285"/>
        <end position="308"/>
    </location>
</feature>
<dbReference type="OrthoDB" id="9799509at2"/>
<dbReference type="GO" id="GO:0007165">
    <property type="term" value="P:signal transduction"/>
    <property type="evidence" value="ECO:0007669"/>
    <property type="project" value="InterPro"/>
</dbReference>
<dbReference type="GO" id="GO:0005886">
    <property type="term" value="C:plasma membrane"/>
    <property type="evidence" value="ECO:0007669"/>
    <property type="project" value="UniProtKB-SubCell"/>
</dbReference>
<dbReference type="SUPFAM" id="SSF55073">
    <property type="entry name" value="Nucleotide cyclase"/>
    <property type="match status" value="1"/>
</dbReference>
<dbReference type="CDD" id="cd01949">
    <property type="entry name" value="GGDEF"/>
    <property type="match status" value="1"/>
</dbReference>
<dbReference type="CDD" id="cd00130">
    <property type="entry name" value="PAS"/>
    <property type="match status" value="1"/>
</dbReference>
<dbReference type="InterPro" id="IPR003660">
    <property type="entry name" value="HAMP_dom"/>
</dbReference>
<dbReference type="Pfam" id="PF05228">
    <property type="entry name" value="CHASE4"/>
    <property type="match status" value="1"/>
</dbReference>
<gene>
    <name evidence="8" type="ORF">SAMN05216193_101304</name>
</gene>
<dbReference type="InterPro" id="IPR007892">
    <property type="entry name" value="CHASE4"/>
</dbReference>
<proteinExistence type="predicted"/>
<dbReference type="PANTHER" id="PTHR46663:SF4">
    <property type="entry name" value="DIGUANYLATE CYCLASE DGCT-RELATED"/>
    <property type="match status" value="1"/>
</dbReference>
<evidence type="ECO:0000256" key="3">
    <source>
        <dbReference type="SAM" id="Phobius"/>
    </source>
</evidence>
<evidence type="ECO:0000256" key="2">
    <source>
        <dbReference type="ARBA" id="ARBA00004533"/>
    </source>
</evidence>